<dbReference type="Pfam" id="PF00153">
    <property type="entry name" value="Mito_carr"/>
    <property type="match status" value="2"/>
</dbReference>
<keyword evidence="7 8" id="KW-0472">Membrane</keyword>
<dbReference type="InterPro" id="IPR023395">
    <property type="entry name" value="MCP_dom_sf"/>
</dbReference>
<protein>
    <recommendedName>
        <fullName evidence="11">Mitochondrial carrier protein</fullName>
    </recommendedName>
</protein>
<feature type="repeat" description="Solcar" evidence="8">
    <location>
        <begin position="167"/>
        <end position="253"/>
    </location>
</feature>
<evidence type="ECO:0000256" key="3">
    <source>
        <dbReference type="ARBA" id="ARBA00022448"/>
    </source>
</evidence>
<dbReference type="EMBL" id="HBHT01019177">
    <property type="protein sequence ID" value="CAD9967590.1"/>
    <property type="molecule type" value="Transcribed_RNA"/>
</dbReference>
<evidence type="ECO:0000256" key="9">
    <source>
        <dbReference type="RuleBase" id="RU000488"/>
    </source>
</evidence>
<evidence type="ECO:0000256" key="1">
    <source>
        <dbReference type="ARBA" id="ARBA00004141"/>
    </source>
</evidence>
<dbReference type="PANTHER" id="PTHR45667">
    <property type="entry name" value="S-ADENOSYLMETHIONINE MITOCHONDRIAL CARRIER PROTEIN"/>
    <property type="match status" value="1"/>
</dbReference>
<evidence type="ECO:0008006" key="11">
    <source>
        <dbReference type="Google" id="ProtNLM"/>
    </source>
</evidence>
<evidence type="ECO:0000256" key="5">
    <source>
        <dbReference type="ARBA" id="ARBA00022737"/>
    </source>
</evidence>
<dbReference type="Gene3D" id="1.50.40.10">
    <property type="entry name" value="Mitochondrial carrier domain"/>
    <property type="match status" value="1"/>
</dbReference>
<comment type="similarity">
    <text evidence="2 9">Belongs to the mitochondrial carrier (TC 2.A.29) family.</text>
</comment>
<keyword evidence="6" id="KW-1133">Transmembrane helix</keyword>
<evidence type="ECO:0000256" key="7">
    <source>
        <dbReference type="ARBA" id="ARBA00023136"/>
    </source>
</evidence>
<evidence type="ECO:0000256" key="8">
    <source>
        <dbReference type="PROSITE-ProRule" id="PRU00282"/>
    </source>
</evidence>
<name>A0A7S2YCN7_9STRA</name>
<dbReference type="SUPFAM" id="SSF103506">
    <property type="entry name" value="Mitochondrial carrier"/>
    <property type="match status" value="1"/>
</dbReference>
<dbReference type="PROSITE" id="PS50920">
    <property type="entry name" value="SOLCAR"/>
    <property type="match status" value="2"/>
</dbReference>
<dbReference type="InterPro" id="IPR018108">
    <property type="entry name" value="MCP_transmembrane"/>
</dbReference>
<organism evidence="10">
    <name type="scientific">Entomoneis paludosa</name>
    <dbReference type="NCBI Taxonomy" id="265537"/>
    <lineage>
        <taxon>Eukaryota</taxon>
        <taxon>Sar</taxon>
        <taxon>Stramenopiles</taxon>
        <taxon>Ochrophyta</taxon>
        <taxon>Bacillariophyta</taxon>
        <taxon>Bacillariophyceae</taxon>
        <taxon>Bacillariophycidae</taxon>
        <taxon>Entomoneidaceae</taxon>
        <taxon>Entomoneis</taxon>
    </lineage>
</organism>
<proteinExistence type="inferred from homology"/>
<comment type="subcellular location">
    <subcellularLocation>
        <location evidence="1">Membrane</location>
        <topology evidence="1">Multi-pass membrane protein</topology>
    </subcellularLocation>
</comment>
<evidence type="ECO:0000256" key="4">
    <source>
        <dbReference type="ARBA" id="ARBA00022692"/>
    </source>
</evidence>
<dbReference type="GO" id="GO:0016020">
    <property type="term" value="C:membrane"/>
    <property type="evidence" value="ECO:0007669"/>
    <property type="project" value="UniProtKB-SubCell"/>
</dbReference>
<reference evidence="10" key="1">
    <citation type="submission" date="2021-01" db="EMBL/GenBank/DDBJ databases">
        <authorList>
            <person name="Corre E."/>
            <person name="Pelletier E."/>
            <person name="Niang G."/>
            <person name="Scheremetjew M."/>
            <person name="Finn R."/>
            <person name="Kale V."/>
            <person name="Holt S."/>
            <person name="Cochrane G."/>
            <person name="Meng A."/>
            <person name="Brown T."/>
            <person name="Cohen L."/>
        </authorList>
    </citation>
    <scope>NUCLEOTIDE SEQUENCE</scope>
    <source>
        <strain evidence="10">CCMP125</strain>
    </source>
</reference>
<evidence type="ECO:0000313" key="10">
    <source>
        <dbReference type="EMBL" id="CAD9967590.1"/>
    </source>
</evidence>
<dbReference type="AlphaFoldDB" id="A0A7S2YCN7"/>
<keyword evidence="4 8" id="KW-0812">Transmembrane</keyword>
<evidence type="ECO:0000256" key="6">
    <source>
        <dbReference type="ARBA" id="ARBA00022989"/>
    </source>
</evidence>
<sequence>MGQADAIRLDGIFGGVLGSLFGQIPYGVLTFGSYEIYKSILLQQTKTIFNLREGTDGSSKVKTTPAIVILVYAIAALGGDLTGSVWLCPSEVVKQQVQAGMYDSTWDAIESIWLTKGVSGFYTGYLSAISRDVPFRMFQLTTFEVAKNLALQWKEERAEDGTEGLELSSLEAAICGAAAGTLAAALTSPLDRIKTLLMTNGDIYGGSVVACASQIVHDEGWQGLLIQGMLPRVTYIAPTVMIFFVVYEFMQQQLLKQEQESNRGG</sequence>
<accession>A0A7S2YCN7</accession>
<keyword evidence="5" id="KW-0677">Repeat</keyword>
<gene>
    <name evidence="10" type="ORF">APAL1065_LOCUS12862</name>
</gene>
<feature type="repeat" description="Solcar" evidence="8">
    <location>
        <begin position="67"/>
        <end position="149"/>
    </location>
</feature>
<keyword evidence="3 9" id="KW-0813">Transport</keyword>
<evidence type="ECO:0000256" key="2">
    <source>
        <dbReference type="ARBA" id="ARBA00006375"/>
    </source>
</evidence>